<protein>
    <recommendedName>
        <fullName evidence="2">Lipocalin-like domain-containing protein</fullName>
    </recommendedName>
</protein>
<evidence type="ECO:0000256" key="1">
    <source>
        <dbReference type="SAM" id="SignalP"/>
    </source>
</evidence>
<feature type="chain" id="PRO_5046826511" description="Lipocalin-like domain-containing protein" evidence="1">
    <location>
        <begin position="22"/>
        <end position="154"/>
    </location>
</feature>
<evidence type="ECO:0000313" key="4">
    <source>
        <dbReference type="Proteomes" id="UP001302949"/>
    </source>
</evidence>
<comment type="caution">
    <text evidence="3">The sequence shown here is derived from an EMBL/GenBank/DDBJ whole genome shotgun (WGS) entry which is preliminary data.</text>
</comment>
<reference evidence="3 4" key="1">
    <citation type="submission" date="2023-12" db="EMBL/GenBank/DDBJ databases">
        <title>Novel species of the genus Arcicella isolated from rivers.</title>
        <authorList>
            <person name="Lu H."/>
        </authorList>
    </citation>
    <scope>NUCLEOTIDE SEQUENCE [LARGE SCALE GENOMIC DNA]</scope>
    <source>
        <strain evidence="3 4">KCTC 23307</strain>
    </source>
</reference>
<keyword evidence="4" id="KW-1185">Reference proteome</keyword>
<dbReference type="EMBL" id="JAYFUM010000014">
    <property type="protein sequence ID" value="MEA5140075.1"/>
    <property type="molecule type" value="Genomic_DNA"/>
</dbReference>
<evidence type="ECO:0000259" key="2">
    <source>
        <dbReference type="Pfam" id="PF13648"/>
    </source>
</evidence>
<sequence length="154" mass="16467">MSYLKTTLLSFFLLFSIISCKEDEVAAVKTKTQILTSTTWQVQSASASGGLAVVYSRDLANNGYDLSKVRLTFKADGTASAIDNNGNSSSSGSWKFTNSEGTIELSNISFGGFTSGTLTVIQLTEKNFDFTSKASFPDLGISDIEATIKMTPAQ</sequence>
<name>A0ABU5QB49_9BACT</name>
<organism evidence="3 4">
    <name type="scientific">Arcicella rigui</name>
    <dbReference type="NCBI Taxonomy" id="797020"/>
    <lineage>
        <taxon>Bacteria</taxon>
        <taxon>Pseudomonadati</taxon>
        <taxon>Bacteroidota</taxon>
        <taxon>Cytophagia</taxon>
        <taxon>Cytophagales</taxon>
        <taxon>Flectobacillaceae</taxon>
        <taxon>Arcicella</taxon>
    </lineage>
</organism>
<dbReference type="Pfam" id="PF13648">
    <property type="entry name" value="Lipocalin_4"/>
    <property type="match status" value="1"/>
</dbReference>
<feature type="domain" description="Lipocalin-like" evidence="2">
    <location>
        <begin position="39"/>
        <end position="128"/>
    </location>
</feature>
<keyword evidence="1" id="KW-0732">Signal</keyword>
<accession>A0ABU5QB49</accession>
<dbReference type="Proteomes" id="UP001302949">
    <property type="component" value="Unassembled WGS sequence"/>
</dbReference>
<feature type="signal peptide" evidence="1">
    <location>
        <begin position="1"/>
        <end position="21"/>
    </location>
</feature>
<dbReference type="PROSITE" id="PS51257">
    <property type="entry name" value="PROKAR_LIPOPROTEIN"/>
    <property type="match status" value="1"/>
</dbReference>
<evidence type="ECO:0000313" key="3">
    <source>
        <dbReference type="EMBL" id="MEA5140075.1"/>
    </source>
</evidence>
<proteinExistence type="predicted"/>
<dbReference type="RefSeq" id="WP_323297230.1">
    <property type="nucleotide sequence ID" value="NZ_JAYFUM010000014.1"/>
</dbReference>
<dbReference type="InterPro" id="IPR024311">
    <property type="entry name" value="Lipocalin-like"/>
</dbReference>
<gene>
    <name evidence="3" type="ORF">VB248_13065</name>
</gene>